<dbReference type="InterPro" id="IPR051898">
    <property type="entry name" value="Ribosome_Assembly_3"/>
</dbReference>
<evidence type="ECO:0000256" key="4">
    <source>
        <dbReference type="ARBA" id="ARBA00015339"/>
    </source>
</evidence>
<dbReference type="GO" id="GO:0005730">
    <property type="term" value="C:nucleolus"/>
    <property type="evidence" value="ECO:0007669"/>
    <property type="project" value="UniProtKB-SubCell"/>
</dbReference>
<gene>
    <name evidence="9" type="ORF">E4U42_006640</name>
</gene>
<comment type="subcellular location">
    <subcellularLocation>
        <location evidence="2">Nucleus</location>
        <location evidence="2">Nucleolus</location>
    </subcellularLocation>
</comment>
<keyword evidence="5" id="KW-0690">Ribosome biogenesis</keyword>
<feature type="domain" description="Ribosome-assembly protein 3 C-terminal" evidence="8">
    <location>
        <begin position="14"/>
        <end position="56"/>
    </location>
</feature>
<evidence type="ECO:0000256" key="7">
    <source>
        <dbReference type="ARBA" id="ARBA00023274"/>
    </source>
</evidence>
<dbReference type="AlphaFoldDB" id="A0A8K0JD78"/>
<dbReference type="Proteomes" id="UP000811619">
    <property type="component" value="Unassembled WGS sequence"/>
</dbReference>
<dbReference type="GO" id="GO:0000027">
    <property type="term" value="P:ribosomal large subunit assembly"/>
    <property type="evidence" value="ECO:0007669"/>
    <property type="project" value="TreeGrafter"/>
</dbReference>
<dbReference type="Pfam" id="PF14615">
    <property type="entry name" value="Rsa3"/>
    <property type="match status" value="1"/>
</dbReference>
<evidence type="ECO:0000259" key="8">
    <source>
        <dbReference type="Pfam" id="PF14615"/>
    </source>
</evidence>
<reference evidence="9" key="1">
    <citation type="journal article" date="2020" name="bioRxiv">
        <title>Whole genome comparisons of ergot fungi reveals the divergence and evolution of species within the genus Claviceps are the result of varying mechanisms driving genome evolution and host range expansion.</title>
        <authorList>
            <person name="Wyka S.A."/>
            <person name="Mondo S.J."/>
            <person name="Liu M."/>
            <person name="Dettman J."/>
            <person name="Nalam V."/>
            <person name="Broders K.D."/>
        </authorList>
    </citation>
    <scope>NUCLEOTIDE SEQUENCE</scope>
    <source>
        <strain evidence="9">CCC 489</strain>
    </source>
</reference>
<evidence type="ECO:0000256" key="5">
    <source>
        <dbReference type="ARBA" id="ARBA00022517"/>
    </source>
</evidence>
<organism evidence="9 10">
    <name type="scientific">Claviceps africana</name>
    <dbReference type="NCBI Taxonomy" id="83212"/>
    <lineage>
        <taxon>Eukaryota</taxon>
        <taxon>Fungi</taxon>
        <taxon>Dikarya</taxon>
        <taxon>Ascomycota</taxon>
        <taxon>Pezizomycotina</taxon>
        <taxon>Sordariomycetes</taxon>
        <taxon>Hypocreomycetidae</taxon>
        <taxon>Hypocreales</taxon>
        <taxon>Clavicipitaceae</taxon>
        <taxon>Claviceps</taxon>
    </lineage>
</organism>
<proteinExistence type="inferred from homology"/>
<comment type="function">
    <text evidence="1">Required for efficient biogenesis of the 60S ribosomal subunit.</text>
</comment>
<keyword evidence="10" id="KW-1185">Reference proteome</keyword>
<sequence>MSHPASQATSGDDFTAFYLQQLTQELSNDVDQVRAAEDFKADSVPFLVHALRQGSSQLSPNVEAVAAGDASTAS</sequence>
<dbReference type="EMBL" id="SRPY01000007">
    <property type="protein sequence ID" value="KAG5930552.1"/>
    <property type="molecule type" value="Genomic_DNA"/>
</dbReference>
<comment type="caution">
    <text evidence="9">The sequence shown here is derived from an EMBL/GenBank/DDBJ whole genome shotgun (WGS) entry which is preliminary data.</text>
</comment>
<accession>A0A8K0JD78</accession>
<keyword evidence="6" id="KW-0539">Nucleus</keyword>
<keyword evidence="7" id="KW-0687">Ribonucleoprotein</keyword>
<dbReference type="PANTHER" id="PTHR28127:SF1">
    <property type="entry name" value="RIBOSOME ASSEMBLY PROTEIN 3"/>
    <property type="match status" value="1"/>
</dbReference>
<evidence type="ECO:0000256" key="3">
    <source>
        <dbReference type="ARBA" id="ARBA00006256"/>
    </source>
</evidence>
<evidence type="ECO:0000256" key="6">
    <source>
        <dbReference type="ARBA" id="ARBA00023242"/>
    </source>
</evidence>
<evidence type="ECO:0000313" key="9">
    <source>
        <dbReference type="EMBL" id="KAG5930552.1"/>
    </source>
</evidence>
<comment type="similarity">
    <text evidence="3">Belongs to the RSA3 family.</text>
</comment>
<protein>
    <recommendedName>
        <fullName evidence="4">Ribosome assembly protein 3</fullName>
    </recommendedName>
</protein>
<dbReference type="InterPro" id="IPR028217">
    <property type="entry name" value="Rsa3_C"/>
</dbReference>
<dbReference type="OrthoDB" id="69550at2759"/>
<evidence type="ECO:0000256" key="1">
    <source>
        <dbReference type="ARBA" id="ARBA00003035"/>
    </source>
</evidence>
<dbReference type="GO" id="GO:0030687">
    <property type="term" value="C:preribosome, large subunit precursor"/>
    <property type="evidence" value="ECO:0007669"/>
    <property type="project" value="TreeGrafter"/>
</dbReference>
<evidence type="ECO:0000313" key="10">
    <source>
        <dbReference type="Proteomes" id="UP000811619"/>
    </source>
</evidence>
<evidence type="ECO:0000256" key="2">
    <source>
        <dbReference type="ARBA" id="ARBA00004604"/>
    </source>
</evidence>
<dbReference type="PANTHER" id="PTHR28127">
    <property type="entry name" value="RIBOSOME ASSEMBLY PROTEIN 3"/>
    <property type="match status" value="1"/>
</dbReference>
<name>A0A8K0JD78_9HYPO</name>